<organism evidence="1 2">
    <name type="scientific">Scortum barcoo</name>
    <name type="common">barcoo grunter</name>
    <dbReference type="NCBI Taxonomy" id="214431"/>
    <lineage>
        <taxon>Eukaryota</taxon>
        <taxon>Metazoa</taxon>
        <taxon>Chordata</taxon>
        <taxon>Craniata</taxon>
        <taxon>Vertebrata</taxon>
        <taxon>Euteleostomi</taxon>
        <taxon>Actinopterygii</taxon>
        <taxon>Neopterygii</taxon>
        <taxon>Teleostei</taxon>
        <taxon>Neoteleostei</taxon>
        <taxon>Acanthomorphata</taxon>
        <taxon>Eupercaria</taxon>
        <taxon>Centrarchiformes</taxon>
        <taxon>Terapontoidei</taxon>
        <taxon>Terapontidae</taxon>
        <taxon>Scortum</taxon>
    </lineage>
</organism>
<feature type="non-terminal residue" evidence="1">
    <location>
        <position position="1"/>
    </location>
</feature>
<evidence type="ECO:0000313" key="2">
    <source>
        <dbReference type="Proteomes" id="UP000831701"/>
    </source>
</evidence>
<comment type="caution">
    <text evidence="1">The sequence shown here is derived from an EMBL/GenBank/DDBJ whole genome shotgun (WGS) entry which is preliminary data.</text>
</comment>
<gene>
    <name evidence="1" type="ORF">L3Q82_024561</name>
</gene>
<dbReference type="Proteomes" id="UP000831701">
    <property type="component" value="Chromosome 7"/>
</dbReference>
<name>A0ACB8WPG4_9TELE</name>
<evidence type="ECO:0000313" key="1">
    <source>
        <dbReference type="EMBL" id="KAI3369709.1"/>
    </source>
</evidence>
<protein>
    <submittedName>
        <fullName evidence="1">Uncharacterized protein</fullName>
    </submittedName>
</protein>
<keyword evidence="2" id="KW-1185">Reference proteome</keyword>
<dbReference type="EMBL" id="CM041537">
    <property type="protein sequence ID" value="KAI3369709.1"/>
    <property type="molecule type" value="Genomic_DNA"/>
</dbReference>
<accession>A0ACB8WPG4</accession>
<proteinExistence type="predicted"/>
<reference evidence="1" key="1">
    <citation type="submission" date="2022-04" db="EMBL/GenBank/DDBJ databases">
        <title>Jade perch genome.</title>
        <authorList>
            <person name="Chao B."/>
        </authorList>
    </citation>
    <scope>NUCLEOTIDE SEQUENCE</scope>
    <source>
        <strain evidence="1">CB-2022</strain>
    </source>
</reference>
<sequence>EPHKTDQLLKLQACLKDIKAWMTRNFLLLNSDKTEVILLGPKHLRNTLSPMIALLDGINWASRHHLHVTAGAPVLFVLSSLAGSSVILVVVHLSEVHWSWWGHDLCLCCGEKVEWPRAPYEDI</sequence>